<dbReference type="FunFam" id="3.40.1160.10:FF:000018">
    <property type="entry name" value="Glutamate 5-kinase"/>
    <property type="match status" value="1"/>
</dbReference>
<evidence type="ECO:0000256" key="6">
    <source>
        <dbReference type="ARBA" id="ARBA00022777"/>
    </source>
</evidence>
<comment type="pathway">
    <text evidence="8">Amino-acid biosynthesis; L-proline biosynthesis; L-glutamate 5-semialdehyde from L-glutamate: step 1/2.</text>
</comment>
<dbReference type="UniPathway" id="UPA00098">
    <property type="reaction ID" value="UER00359"/>
</dbReference>
<keyword evidence="3 8" id="KW-0641">Proline biosynthesis</keyword>
<feature type="binding site" evidence="8">
    <location>
        <begin position="180"/>
        <end position="181"/>
    </location>
    <ligand>
        <name>ATP</name>
        <dbReference type="ChEBI" id="CHEBI:30616"/>
    </ligand>
</feature>
<dbReference type="InterPro" id="IPR011529">
    <property type="entry name" value="Glu_5kinase"/>
</dbReference>
<comment type="catalytic activity">
    <reaction evidence="8">
        <text>L-glutamate + ATP = L-glutamyl 5-phosphate + ADP</text>
        <dbReference type="Rhea" id="RHEA:14877"/>
        <dbReference type="ChEBI" id="CHEBI:29985"/>
        <dbReference type="ChEBI" id="CHEBI:30616"/>
        <dbReference type="ChEBI" id="CHEBI:58274"/>
        <dbReference type="ChEBI" id="CHEBI:456216"/>
        <dbReference type="EC" id="2.7.2.11"/>
    </reaction>
</comment>
<keyword evidence="7 8" id="KW-0067">ATP-binding</keyword>
<keyword evidence="2 8" id="KW-0028">Amino-acid biosynthesis</keyword>
<dbReference type="CDD" id="cd21157">
    <property type="entry name" value="PUA_G5K"/>
    <property type="match status" value="1"/>
</dbReference>
<dbReference type="AlphaFoldDB" id="A0A1F7RUK9"/>
<dbReference type="PANTHER" id="PTHR43654">
    <property type="entry name" value="GLUTAMATE 5-KINASE"/>
    <property type="match status" value="1"/>
</dbReference>
<evidence type="ECO:0000313" key="11">
    <source>
        <dbReference type="Proteomes" id="UP000178435"/>
    </source>
</evidence>
<dbReference type="NCBIfam" id="TIGR01027">
    <property type="entry name" value="proB"/>
    <property type="match status" value="1"/>
</dbReference>
<feature type="binding site" evidence="8">
    <location>
        <position position="160"/>
    </location>
    <ligand>
        <name>substrate</name>
    </ligand>
</feature>
<organism evidence="10 11">
    <name type="scientific">Candidatus Schekmanbacteria bacterium RBG_16_38_11</name>
    <dbReference type="NCBI Taxonomy" id="1817880"/>
    <lineage>
        <taxon>Bacteria</taxon>
        <taxon>Candidatus Schekmaniibacteriota</taxon>
    </lineage>
</organism>
<keyword evidence="1 8" id="KW-0963">Cytoplasm</keyword>
<evidence type="ECO:0000256" key="1">
    <source>
        <dbReference type="ARBA" id="ARBA00022490"/>
    </source>
</evidence>
<evidence type="ECO:0000256" key="8">
    <source>
        <dbReference type="HAMAP-Rule" id="MF_00456"/>
    </source>
</evidence>
<dbReference type="EC" id="2.7.2.11" evidence="8"/>
<dbReference type="InterPro" id="IPR041739">
    <property type="entry name" value="G5K_ProB"/>
</dbReference>
<evidence type="ECO:0000256" key="7">
    <source>
        <dbReference type="ARBA" id="ARBA00022840"/>
    </source>
</evidence>
<dbReference type="InterPro" id="IPR015947">
    <property type="entry name" value="PUA-like_sf"/>
</dbReference>
<dbReference type="CDD" id="cd04242">
    <property type="entry name" value="AAK_G5K_ProB"/>
    <property type="match status" value="1"/>
</dbReference>
<keyword evidence="6 8" id="KW-0418">Kinase</keyword>
<dbReference type="FunFam" id="2.30.130.10:FF:000007">
    <property type="entry name" value="Glutamate 5-kinase"/>
    <property type="match status" value="1"/>
</dbReference>
<dbReference type="HAMAP" id="MF_00456">
    <property type="entry name" value="ProB"/>
    <property type="match status" value="1"/>
</dbReference>
<accession>A0A1F7RUK9</accession>
<proteinExistence type="inferred from homology"/>
<evidence type="ECO:0000256" key="5">
    <source>
        <dbReference type="ARBA" id="ARBA00022741"/>
    </source>
</evidence>
<dbReference type="InterPro" id="IPR005715">
    <property type="entry name" value="Glu_5kinase/COase_Synthase"/>
</dbReference>
<evidence type="ECO:0000313" key="10">
    <source>
        <dbReference type="EMBL" id="OGL44587.1"/>
    </source>
</evidence>
<evidence type="ECO:0000256" key="4">
    <source>
        <dbReference type="ARBA" id="ARBA00022679"/>
    </source>
</evidence>
<feature type="binding site" evidence="8">
    <location>
        <position position="21"/>
    </location>
    <ligand>
        <name>ATP</name>
        <dbReference type="ChEBI" id="CHEBI:30616"/>
    </ligand>
</feature>
<dbReference type="GO" id="GO:0004349">
    <property type="term" value="F:glutamate 5-kinase activity"/>
    <property type="evidence" value="ECO:0007669"/>
    <property type="project" value="UniProtKB-UniRule"/>
</dbReference>
<dbReference type="Proteomes" id="UP000178435">
    <property type="component" value="Unassembled WGS sequence"/>
</dbReference>
<comment type="similarity">
    <text evidence="8">Belongs to the glutamate 5-kinase family.</text>
</comment>
<name>A0A1F7RUK9_9BACT</name>
<comment type="subcellular location">
    <subcellularLocation>
        <location evidence="8">Cytoplasm</location>
    </subcellularLocation>
</comment>
<dbReference type="InterPro" id="IPR001057">
    <property type="entry name" value="Glu/AcGlu_kinase"/>
</dbReference>
<dbReference type="SUPFAM" id="SSF53633">
    <property type="entry name" value="Carbamate kinase-like"/>
    <property type="match status" value="1"/>
</dbReference>
<dbReference type="InterPro" id="IPR001048">
    <property type="entry name" value="Asp/Glu/Uridylate_kinase"/>
</dbReference>
<protein>
    <recommendedName>
        <fullName evidence="8">Glutamate 5-kinase</fullName>
        <ecNumber evidence="8">2.7.2.11</ecNumber>
    </recommendedName>
    <alternativeName>
        <fullName evidence="8">Gamma-glutamyl kinase</fullName>
        <shortName evidence="8">GK</shortName>
    </alternativeName>
</protein>
<dbReference type="EMBL" id="MGDF01000137">
    <property type="protein sequence ID" value="OGL44587.1"/>
    <property type="molecule type" value="Genomic_DNA"/>
</dbReference>
<dbReference type="Pfam" id="PF01472">
    <property type="entry name" value="PUA"/>
    <property type="match status" value="1"/>
</dbReference>
<keyword evidence="4 8" id="KW-0808">Transferase</keyword>
<sequence length="381" mass="41724">MKIKDFNRAEFLKGTKRIVVKIGSAVLLKDSDGLNVQHIENLADGISKLKKNKYEFVIVTSGAVAAGRSKLNFSGKIESIPNKQAAAAIGQCRLMWAYEKAFVKHDAKVAQLLLTHDDLSDRKRYLNARNTLFTLLKYGIIPVVNENDTVAVDEIRFGDNDFLSAAISNMIEADLLFILTDVEGFYTGDPSEIHDAKLLSIVEDITPEIEGMVTSTKSAMGSGGMAAKIQAARKATLSGVATVIASGKNPSVLEEFLKGEEIGTLFLPRKNPLKSRKHWIGYTRKIQGKVVVDDGAKEALIRGGKSLLPSGVVAVYGLFNVGDSVLCVDCNDQYFAKGLVNYSSSDLSKILRKKSKEIEGILGRKDYDEVIHRDNLVIIEK</sequence>
<dbReference type="Gene3D" id="3.40.1160.10">
    <property type="entry name" value="Acetylglutamate kinase-like"/>
    <property type="match status" value="2"/>
</dbReference>
<dbReference type="PANTHER" id="PTHR43654:SF1">
    <property type="entry name" value="ISOPENTENYL PHOSPHATE KINASE"/>
    <property type="match status" value="1"/>
</dbReference>
<feature type="domain" description="PUA" evidence="9">
    <location>
        <begin position="288"/>
        <end position="371"/>
    </location>
</feature>
<evidence type="ECO:0000256" key="2">
    <source>
        <dbReference type="ARBA" id="ARBA00022605"/>
    </source>
</evidence>
<gene>
    <name evidence="8" type="primary">proB</name>
    <name evidence="10" type="ORF">A2149_04565</name>
</gene>
<dbReference type="PROSITE" id="PS00902">
    <property type="entry name" value="GLUTAMATE_5_KINASE"/>
    <property type="match status" value="1"/>
</dbReference>
<dbReference type="GO" id="GO:0005829">
    <property type="term" value="C:cytosol"/>
    <property type="evidence" value="ECO:0007669"/>
    <property type="project" value="TreeGrafter"/>
</dbReference>
<comment type="caution">
    <text evidence="8">Lacks conserved residue(s) required for the propagation of feature annotation.</text>
</comment>
<feature type="binding site" evidence="8">
    <location>
        <position position="148"/>
    </location>
    <ligand>
        <name>substrate</name>
    </ligand>
</feature>
<dbReference type="GO" id="GO:0003723">
    <property type="term" value="F:RNA binding"/>
    <property type="evidence" value="ECO:0007669"/>
    <property type="project" value="InterPro"/>
</dbReference>
<comment type="caution">
    <text evidence="10">The sequence shown here is derived from an EMBL/GenBank/DDBJ whole genome shotgun (WGS) entry which is preliminary data.</text>
</comment>
<dbReference type="SUPFAM" id="SSF88697">
    <property type="entry name" value="PUA domain-like"/>
    <property type="match status" value="1"/>
</dbReference>
<dbReference type="PROSITE" id="PS50890">
    <property type="entry name" value="PUA"/>
    <property type="match status" value="1"/>
</dbReference>
<dbReference type="InterPro" id="IPR036974">
    <property type="entry name" value="PUA_sf"/>
</dbReference>
<dbReference type="GO" id="GO:0055129">
    <property type="term" value="P:L-proline biosynthetic process"/>
    <property type="evidence" value="ECO:0007669"/>
    <property type="project" value="UniProtKB-UniRule"/>
</dbReference>
<dbReference type="PIRSF" id="PIRSF000729">
    <property type="entry name" value="GK"/>
    <property type="match status" value="1"/>
</dbReference>
<dbReference type="PRINTS" id="PR00474">
    <property type="entry name" value="GLU5KINASE"/>
</dbReference>
<keyword evidence="5 8" id="KW-0547">Nucleotide-binding</keyword>
<dbReference type="InterPro" id="IPR002478">
    <property type="entry name" value="PUA"/>
</dbReference>
<dbReference type="InterPro" id="IPR036393">
    <property type="entry name" value="AceGlu_kinase-like_sf"/>
</dbReference>
<reference evidence="10 11" key="1">
    <citation type="journal article" date="2016" name="Nat. Commun.">
        <title>Thousands of microbial genomes shed light on interconnected biogeochemical processes in an aquifer system.</title>
        <authorList>
            <person name="Anantharaman K."/>
            <person name="Brown C.T."/>
            <person name="Hug L.A."/>
            <person name="Sharon I."/>
            <person name="Castelle C.J."/>
            <person name="Probst A.J."/>
            <person name="Thomas B.C."/>
            <person name="Singh A."/>
            <person name="Wilkins M.J."/>
            <person name="Karaoz U."/>
            <person name="Brodie E.L."/>
            <person name="Williams K.H."/>
            <person name="Hubbard S.S."/>
            <person name="Banfield J.F."/>
        </authorList>
    </citation>
    <scope>NUCLEOTIDE SEQUENCE [LARGE SCALE GENOMIC DNA]</scope>
</reference>
<dbReference type="InterPro" id="IPR019797">
    <property type="entry name" value="Glutamate_5-kinase_CS"/>
</dbReference>
<evidence type="ECO:0000259" key="9">
    <source>
        <dbReference type="SMART" id="SM00359"/>
    </source>
</evidence>
<dbReference type="Pfam" id="PF00696">
    <property type="entry name" value="AA_kinase"/>
    <property type="match status" value="1"/>
</dbReference>
<feature type="binding site" evidence="8">
    <location>
        <position position="61"/>
    </location>
    <ligand>
        <name>substrate</name>
    </ligand>
</feature>
<dbReference type="GO" id="GO:0005524">
    <property type="term" value="F:ATP binding"/>
    <property type="evidence" value="ECO:0007669"/>
    <property type="project" value="UniProtKB-KW"/>
</dbReference>
<evidence type="ECO:0000256" key="3">
    <source>
        <dbReference type="ARBA" id="ARBA00022650"/>
    </source>
</evidence>
<dbReference type="SMART" id="SM00359">
    <property type="entry name" value="PUA"/>
    <property type="match status" value="1"/>
</dbReference>
<dbReference type="Gene3D" id="2.30.130.10">
    <property type="entry name" value="PUA domain"/>
    <property type="match status" value="1"/>
</dbReference>
<comment type="function">
    <text evidence="8">Catalyzes the transfer of a phosphate group to glutamate to form L-glutamate 5-phosphate.</text>
</comment>